<evidence type="ECO:0000256" key="3">
    <source>
        <dbReference type="SAM" id="MobiDB-lite"/>
    </source>
</evidence>
<evidence type="ECO:0000313" key="6">
    <source>
        <dbReference type="Proteomes" id="UP001501231"/>
    </source>
</evidence>
<evidence type="ECO:0000313" key="5">
    <source>
        <dbReference type="EMBL" id="GAA2423485.1"/>
    </source>
</evidence>
<feature type="domain" description="HTH tetR-type" evidence="4">
    <location>
        <begin position="20"/>
        <end position="80"/>
    </location>
</feature>
<feature type="domain" description="HTH tetR-type" evidence="4">
    <location>
        <begin position="211"/>
        <end position="271"/>
    </location>
</feature>
<dbReference type="SUPFAM" id="SSF46689">
    <property type="entry name" value="Homeodomain-like"/>
    <property type="match status" value="2"/>
</dbReference>
<dbReference type="InterPro" id="IPR050109">
    <property type="entry name" value="HTH-type_TetR-like_transc_reg"/>
</dbReference>
<gene>
    <name evidence="5" type="ORF">GCM10010191_39400</name>
</gene>
<dbReference type="PANTHER" id="PTHR30055:SF237">
    <property type="entry name" value="TRANSCRIPTIONAL REPRESSOR MCE3R"/>
    <property type="match status" value="1"/>
</dbReference>
<feature type="DNA-binding region" description="H-T-H motif" evidence="2">
    <location>
        <begin position="43"/>
        <end position="62"/>
    </location>
</feature>
<dbReference type="PROSITE" id="PS50977">
    <property type="entry name" value="HTH_TETR_2"/>
    <property type="match status" value="2"/>
</dbReference>
<sequence>MSEAPSGRGARTPARGTRPRNRRALITAAAAELFYRRGYHQVGMTEIADAVGVGPSALYRHFPGKHQLLAAVLGDGLRPAQAAVGASPGLDAALHELAAQALEHRELGVLWQRESRHLPAEIRVELRERLRDLADALGRLVREERPETDQGSAEVLVWCLLAVLESVSYHSLELPDPEYRRLVHAMCRDVVTAELPPDEHAVPAGTGLELHSRREALLQAAARLFARRGYAAVSIDDIGGAVGVAGPSVYTYFPSKGHLLRAAINRGSEALWTDLSSVLGRAADAPDALRQLVRSYVRFDLEQGHLIDIIIAELVHLTDDERHQVRQIQHDYIAEWVHLLRTVRPELDPVSARIRVQAVLTVVNDLARSPGLRSRVEVGPSLVAMGTALLRLAEDK</sequence>
<dbReference type="PRINTS" id="PR00455">
    <property type="entry name" value="HTHTETR"/>
</dbReference>
<dbReference type="RefSeq" id="WP_344590483.1">
    <property type="nucleotide sequence ID" value="NZ_BAAARW010000012.1"/>
</dbReference>
<dbReference type="EMBL" id="BAAARW010000012">
    <property type="protein sequence ID" value="GAA2423485.1"/>
    <property type="molecule type" value="Genomic_DNA"/>
</dbReference>
<dbReference type="InterPro" id="IPR001647">
    <property type="entry name" value="HTH_TetR"/>
</dbReference>
<evidence type="ECO:0000259" key="4">
    <source>
        <dbReference type="PROSITE" id="PS50977"/>
    </source>
</evidence>
<dbReference type="PROSITE" id="PS01081">
    <property type="entry name" value="HTH_TETR_1"/>
    <property type="match status" value="1"/>
</dbReference>
<dbReference type="Pfam" id="PF00440">
    <property type="entry name" value="TetR_N"/>
    <property type="match status" value="2"/>
</dbReference>
<dbReference type="PANTHER" id="PTHR30055">
    <property type="entry name" value="HTH-TYPE TRANSCRIPTIONAL REGULATOR RUTR"/>
    <property type="match status" value="1"/>
</dbReference>
<dbReference type="SUPFAM" id="SSF48498">
    <property type="entry name" value="Tetracyclin repressor-like, C-terminal domain"/>
    <property type="match status" value="1"/>
</dbReference>
<protein>
    <submittedName>
        <fullName evidence="5">TetR/AcrR family transcriptional regulator</fullName>
    </submittedName>
</protein>
<keyword evidence="6" id="KW-1185">Reference proteome</keyword>
<feature type="DNA-binding region" description="H-T-H motif" evidence="2">
    <location>
        <begin position="234"/>
        <end position="253"/>
    </location>
</feature>
<dbReference type="Proteomes" id="UP001501231">
    <property type="component" value="Unassembled WGS sequence"/>
</dbReference>
<keyword evidence="1 2" id="KW-0238">DNA-binding</keyword>
<evidence type="ECO:0000256" key="2">
    <source>
        <dbReference type="PROSITE-ProRule" id="PRU00335"/>
    </source>
</evidence>
<organism evidence="5 6">
    <name type="scientific">Actinomadura vinacea</name>
    <dbReference type="NCBI Taxonomy" id="115336"/>
    <lineage>
        <taxon>Bacteria</taxon>
        <taxon>Bacillati</taxon>
        <taxon>Actinomycetota</taxon>
        <taxon>Actinomycetes</taxon>
        <taxon>Streptosporangiales</taxon>
        <taxon>Thermomonosporaceae</taxon>
        <taxon>Actinomadura</taxon>
    </lineage>
</organism>
<proteinExistence type="predicted"/>
<dbReference type="InterPro" id="IPR036271">
    <property type="entry name" value="Tet_transcr_reg_TetR-rel_C_sf"/>
</dbReference>
<comment type="caution">
    <text evidence="5">The sequence shown here is derived from an EMBL/GenBank/DDBJ whole genome shotgun (WGS) entry which is preliminary data.</text>
</comment>
<feature type="compositionally biased region" description="Low complexity" evidence="3">
    <location>
        <begin position="7"/>
        <end position="16"/>
    </location>
</feature>
<dbReference type="Gene3D" id="1.10.10.60">
    <property type="entry name" value="Homeodomain-like"/>
    <property type="match status" value="2"/>
</dbReference>
<feature type="region of interest" description="Disordered" evidence="3">
    <location>
        <begin position="1"/>
        <end position="21"/>
    </location>
</feature>
<dbReference type="InterPro" id="IPR009057">
    <property type="entry name" value="Homeodomain-like_sf"/>
</dbReference>
<accession>A0ABN3J6K7</accession>
<dbReference type="Gene3D" id="1.10.357.10">
    <property type="entry name" value="Tetracycline Repressor, domain 2"/>
    <property type="match status" value="2"/>
</dbReference>
<reference evidence="5 6" key="1">
    <citation type="journal article" date="2019" name="Int. J. Syst. Evol. Microbiol.">
        <title>The Global Catalogue of Microorganisms (GCM) 10K type strain sequencing project: providing services to taxonomists for standard genome sequencing and annotation.</title>
        <authorList>
            <consortium name="The Broad Institute Genomics Platform"/>
            <consortium name="The Broad Institute Genome Sequencing Center for Infectious Disease"/>
            <person name="Wu L."/>
            <person name="Ma J."/>
        </authorList>
    </citation>
    <scope>NUCLEOTIDE SEQUENCE [LARGE SCALE GENOMIC DNA]</scope>
    <source>
        <strain evidence="5 6">JCM 3325</strain>
    </source>
</reference>
<dbReference type="InterPro" id="IPR023772">
    <property type="entry name" value="DNA-bd_HTH_TetR-type_CS"/>
</dbReference>
<name>A0ABN3J6K7_9ACTN</name>
<evidence type="ECO:0000256" key="1">
    <source>
        <dbReference type="ARBA" id="ARBA00023125"/>
    </source>
</evidence>